<keyword evidence="4" id="KW-1185">Reference proteome</keyword>
<dbReference type="AlphaFoldDB" id="A0AB40BEX8"/>
<sequence>MGEGLKLVYHHTFASSPRSEHLDKSCEGSLSSISVNSFDSTLSSSSDHTDDDTASSSHHSNGPLFQLSSLMDQLPIKKGLSKYYEGKSQSYTSLSNVRCLEDLAKKESPYRRRMKLSKSYGGGLDVSHKANFGPRPCSKTISKKSSRSSCSSLGALIRSSSNLHCSSKPPPIPVHKNNLPHFSLN</sequence>
<dbReference type="GeneID" id="120261943"/>
<evidence type="ECO:0000256" key="3">
    <source>
        <dbReference type="SAM" id="MobiDB-lite"/>
    </source>
</evidence>
<dbReference type="GO" id="GO:0005634">
    <property type="term" value="C:nucleus"/>
    <property type="evidence" value="ECO:0007669"/>
    <property type="project" value="UniProtKB-SubCell"/>
</dbReference>
<dbReference type="InterPro" id="IPR051992">
    <property type="entry name" value="OxStress_Response_Reg"/>
</dbReference>
<accession>A0AB40BEX8</accession>
<organism evidence="4 5">
    <name type="scientific">Dioscorea cayennensis subsp. rotundata</name>
    <name type="common">White Guinea yam</name>
    <name type="synonym">Dioscorea rotundata</name>
    <dbReference type="NCBI Taxonomy" id="55577"/>
    <lineage>
        <taxon>Eukaryota</taxon>
        <taxon>Viridiplantae</taxon>
        <taxon>Streptophyta</taxon>
        <taxon>Embryophyta</taxon>
        <taxon>Tracheophyta</taxon>
        <taxon>Spermatophyta</taxon>
        <taxon>Magnoliopsida</taxon>
        <taxon>Liliopsida</taxon>
        <taxon>Dioscoreales</taxon>
        <taxon>Dioscoreaceae</taxon>
        <taxon>Dioscorea</taxon>
    </lineage>
</organism>
<dbReference type="PANTHER" id="PTHR33172">
    <property type="entry name" value="OS08G0516900 PROTEIN"/>
    <property type="match status" value="1"/>
</dbReference>
<protein>
    <submittedName>
        <fullName evidence="5">Uncharacterized protein LOC120261943</fullName>
    </submittedName>
</protein>
<comment type="subcellular location">
    <subcellularLocation>
        <location evidence="1">Nucleus</location>
    </subcellularLocation>
</comment>
<evidence type="ECO:0000256" key="1">
    <source>
        <dbReference type="ARBA" id="ARBA00004123"/>
    </source>
</evidence>
<evidence type="ECO:0000313" key="5">
    <source>
        <dbReference type="RefSeq" id="XP_039125897.1"/>
    </source>
</evidence>
<feature type="region of interest" description="Disordered" evidence="3">
    <location>
        <begin position="162"/>
        <end position="185"/>
    </location>
</feature>
<dbReference type="RefSeq" id="XP_039125897.1">
    <property type="nucleotide sequence ID" value="XM_039269963.1"/>
</dbReference>
<gene>
    <name evidence="5" type="primary">LOC120261943</name>
</gene>
<feature type="region of interest" description="Disordered" evidence="3">
    <location>
        <begin position="41"/>
        <end position="64"/>
    </location>
</feature>
<evidence type="ECO:0000256" key="2">
    <source>
        <dbReference type="ARBA" id="ARBA00023242"/>
    </source>
</evidence>
<evidence type="ECO:0000313" key="4">
    <source>
        <dbReference type="Proteomes" id="UP001515500"/>
    </source>
</evidence>
<keyword evidence="2" id="KW-0539">Nucleus</keyword>
<dbReference type="GO" id="GO:0006950">
    <property type="term" value="P:response to stress"/>
    <property type="evidence" value="ECO:0007669"/>
    <property type="project" value="UniProtKB-ARBA"/>
</dbReference>
<reference evidence="5" key="1">
    <citation type="submission" date="2025-08" db="UniProtKB">
        <authorList>
            <consortium name="RefSeq"/>
        </authorList>
    </citation>
    <scope>IDENTIFICATION</scope>
</reference>
<proteinExistence type="predicted"/>
<dbReference type="PANTHER" id="PTHR33172:SF29">
    <property type="entry name" value="OS06G0559400 PROTEIN"/>
    <property type="match status" value="1"/>
</dbReference>
<dbReference type="Proteomes" id="UP001515500">
    <property type="component" value="Chromosome 5"/>
</dbReference>
<name>A0AB40BEX8_DIOCR</name>